<organism evidence="2 3">
    <name type="scientific">Fimbriiglobus ruber</name>
    <dbReference type="NCBI Taxonomy" id="1908690"/>
    <lineage>
        <taxon>Bacteria</taxon>
        <taxon>Pseudomonadati</taxon>
        <taxon>Planctomycetota</taxon>
        <taxon>Planctomycetia</taxon>
        <taxon>Gemmatales</taxon>
        <taxon>Gemmataceae</taxon>
        <taxon>Fimbriiglobus</taxon>
    </lineage>
</organism>
<dbReference type="SUPFAM" id="SSF53335">
    <property type="entry name" value="S-adenosyl-L-methionine-dependent methyltransferases"/>
    <property type="match status" value="1"/>
</dbReference>
<protein>
    <submittedName>
        <fullName evidence="2">Methyltransferase</fullName>
    </submittedName>
</protein>
<comment type="caution">
    <text evidence="2">The sequence shown here is derived from an EMBL/GenBank/DDBJ whole genome shotgun (WGS) entry which is preliminary data.</text>
</comment>
<keyword evidence="2" id="KW-0489">Methyltransferase</keyword>
<dbReference type="Proteomes" id="UP000214646">
    <property type="component" value="Unassembled WGS sequence"/>
</dbReference>
<evidence type="ECO:0000259" key="1">
    <source>
        <dbReference type="Pfam" id="PF13649"/>
    </source>
</evidence>
<dbReference type="InterPro" id="IPR041698">
    <property type="entry name" value="Methyltransf_25"/>
</dbReference>
<dbReference type="PANTHER" id="PTHR43591:SF110">
    <property type="entry name" value="RHODANESE DOMAIN-CONTAINING PROTEIN"/>
    <property type="match status" value="1"/>
</dbReference>
<reference evidence="3" key="1">
    <citation type="submission" date="2017-06" db="EMBL/GenBank/DDBJ databases">
        <title>Genome analysis of Fimbriiglobus ruber SP5, the first member of the order Planctomycetales with confirmed chitinolytic capability.</title>
        <authorList>
            <person name="Ravin N.V."/>
            <person name="Rakitin A.L."/>
            <person name="Ivanova A.A."/>
            <person name="Beletsky A.V."/>
            <person name="Kulichevskaya I.S."/>
            <person name="Mardanov A.V."/>
            <person name="Dedysh S.N."/>
        </authorList>
    </citation>
    <scope>NUCLEOTIDE SEQUENCE [LARGE SCALE GENOMIC DNA]</scope>
    <source>
        <strain evidence="3">SP5</strain>
    </source>
</reference>
<proteinExistence type="predicted"/>
<dbReference type="GO" id="GO:0032259">
    <property type="term" value="P:methylation"/>
    <property type="evidence" value="ECO:0007669"/>
    <property type="project" value="UniProtKB-KW"/>
</dbReference>
<dbReference type="Gene3D" id="3.40.50.150">
    <property type="entry name" value="Vaccinia Virus protein VP39"/>
    <property type="match status" value="1"/>
</dbReference>
<dbReference type="PANTHER" id="PTHR43591">
    <property type="entry name" value="METHYLTRANSFERASE"/>
    <property type="match status" value="1"/>
</dbReference>
<evidence type="ECO:0000313" key="3">
    <source>
        <dbReference type="Proteomes" id="UP000214646"/>
    </source>
</evidence>
<dbReference type="CDD" id="cd02440">
    <property type="entry name" value="AdoMet_MTases"/>
    <property type="match status" value="1"/>
</dbReference>
<gene>
    <name evidence="2" type="ORF">FRUB_05743</name>
</gene>
<dbReference type="AlphaFoldDB" id="A0A225DFV3"/>
<feature type="domain" description="Methyltransferase" evidence="1">
    <location>
        <begin position="48"/>
        <end position="142"/>
    </location>
</feature>
<dbReference type="OrthoDB" id="9795634at2"/>
<keyword evidence="3" id="KW-1185">Reference proteome</keyword>
<dbReference type="RefSeq" id="WP_161967653.1">
    <property type="nucleotide sequence ID" value="NZ_NIDE01000009.1"/>
</dbReference>
<accession>A0A225DFV3</accession>
<keyword evidence="2" id="KW-0808">Transferase</keyword>
<sequence length="284" mass="31383">MSKFTWSPTPMVRAAPDYDAYQGAFHEAFRAELYGILDTLPIPSGGHVLDVPCGDGFYSRRLVERLGPGERLTAVDVSEGSLGRTRKAVAGTRPHVVVQNADAYNLPFEDAALDLVWCAQSLISLDPLRALREMFRVVKRDGVVAILEVDEFHHVLLPWPGELEAALPSAVHAASVQKYGDGVKLAPTRKLRGIFGRAGFQAVHRVTYSFDRAAPFDRPTTTFLTRHLEHLRSFAYPFLPSGLQAVFDRTTDPDADNSLYHLPDAELICINAVYHARPSNDSGE</sequence>
<name>A0A225DFV3_9BACT</name>
<evidence type="ECO:0000313" key="2">
    <source>
        <dbReference type="EMBL" id="OWK39853.1"/>
    </source>
</evidence>
<dbReference type="InterPro" id="IPR029063">
    <property type="entry name" value="SAM-dependent_MTases_sf"/>
</dbReference>
<dbReference type="Pfam" id="PF13649">
    <property type="entry name" value="Methyltransf_25"/>
    <property type="match status" value="1"/>
</dbReference>
<dbReference type="EMBL" id="NIDE01000009">
    <property type="protein sequence ID" value="OWK39853.1"/>
    <property type="molecule type" value="Genomic_DNA"/>
</dbReference>
<dbReference type="GO" id="GO:0008168">
    <property type="term" value="F:methyltransferase activity"/>
    <property type="evidence" value="ECO:0007669"/>
    <property type="project" value="UniProtKB-KW"/>
</dbReference>